<evidence type="ECO:0000256" key="2">
    <source>
        <dbReference type="ARBA" id="ARBA00005653"/>
    </source>
</evidence>
<feature type="transmembrane region" description="Helical" evidence="10">
    <location>
        <begin position="275"/>
        <end position="295"/>
    </location>
</feature>
<dbReference type="Pfam" id="PF04678">
    <property type="entry name" value="MCU"/>
    <property type="match status" value="1"/>
</dbReference>
<evidence type="ECO:0000256" key="6">
    <source>
        <dbReference type="ARBA" id="ARBA00022837"/>
    </source>
</evidence>
<evidence type="ECO:0000256" key="7">
    <source>
        <dbReference type="ARBA" id="ARBA00022989"/>
    </source>
</evidence>
<dbReference type="AlphaFoldDB" id="A0AAD3XRJ6"/>
<feature type="transmembrane region" description="Helical" evidence="10">
    <location>
        <begin position="249"/>
        <end position="269"/>
    </location>
</feature>
<dbReference type="PANTHER" id="PTHR13462:SF17">
    <property type="entry name" value="CALCIUM UNIPORTER PROTEIN 4, MITOCHONDRIAL"/>
    <property type="match status" value="1"/>
</dbReference>
<dbReference type="GO" id="GO:0005262">
    <property type="term" value="F:calcium channel activity"/>
    <property type="evidence" value="ECO:0007669"/>
    <property type="project" value="TreeGrafter"/>
</dbReference>
<keyword evidence="8" id="KW-0406">Ion transport</keyword>
<evidence type="ECO:0000259" key="11">
    <source>
        <dbReference type="Pfam" id="PF04678"/>
    </source>
</evidence>
<dbReference type="GO" id="GO:1990246">
    <property type="term" value="C:uniplex complex"/>
    <property type="evidence" value="ECO:0007669"/>
    <property type="project" value="TreeGrafter"/>
</dbReference>
<dbReference type="PANTHER" id="PTHR13462">
    <property type="entry name" value="CALCIUM UNIPORTER PROTEIN, MITOCHONDRIAL"/>
    <property type="match status" value="1"/>
</dbReference>
<dbReference type="InterPro" id="IPR006769">
    <property type="entry name" value="MCU_C"/>
</dbReference>
<keyword evidence="4" id="KW-0109">Calcium transport</keyword>
<feature type="domain" description="Calcium uniporter protein C-terminal" evidence="11">
    <location>
        <begin position="174"/>
        <end position="333"/>
    </location>
</feature>
<evidence type="ECO:0000256" key="8">
    <source>
        <dbReference type="ARBA" id="ARBA00023065"/>
    </source>
</evidence>
<evidence type="ECO:0000256" key="1">
    <source>
        <dbReference type="ARBA" id="ARBA00004141"/>
    </source>
</evidence>
<evidence type="ECO:0000256" key="4">
    <source>
        <dbReference type="ARBA" id="ARBA00022568"/>
    </source>
</evidence>
<comment type="subcellular location">
    <subcellularLocation>
        <location evidence="1">Membrane</location>
        <topology evidence="1">Multi-pass membrane protein</topology>
    </subcellularLocation>
</comment>
<keyword evidence="13" id="KW-1185">Reference proteome</keyword>
<keyword evidence="9 10" id="KW-0472">Membrane</keyword>
<dbReference type="Proteomes" id="UP001279734">
    <property type="component" value="Unassembled WGS sequence"/>
</dbReference>
<comment type="caution">
    <text evidence="12">The sequence shown here is derived from an EMBL/GenBank/DDBJ whole genome shotgun (WGS) entry which is preliminary data.</text>
</comment>
<gene>
    <name evidence="12" type="ORF">Nepgr_015717</name>
</gene>
<name>A0AAD3XRJ6_NEPGR</name>
<evidence type="ECO:0000313" key="13">
    <source>
        <dbReference type="Proteomes" id="UP001279734"/>
    </source>
</evidence>
<accession>A0AAD3XRJ6</accession>
<comment type="similarity">
    <text evidence="2">Belongs to the MCU (TC 1.A.77) family.</text>
</comment>
<evidence type="ECO:0000256" key="9">
    <source>
        <dbReference type="ARBA" id="ARBA00023136"/>
    </source>
</evidence>
<evidence type="ECO:0000256" key="5">
    <source>
        <dbReference type="ARBA" id="ARBA00022692"/>
    </source>
</evidence>
<dbReference type="InterPro" id="IPR039055">
    <property type="entry name" value="MCU_fam"/>
</dbReference>
<keyword evidence="5 10" id="KW-0812">Transmembrane</keyword>
<protein>
    <recommendedName>
        <fullName evidence="11">Calcium uniporter protein C-terminal domain-containing protein</fullName>
    </recommendedName>
</protein>
<evidence type="ECO:0000313" key="12">
    <source>
        <dbReference type="EMBL" id="GMH13876.1"/>
    </source>
</evidence>
<proteinExistence type="inferred from homology"/>
<dbReference type="GO" id="GO:0015292">
    <property type="term" value="F:uniporter activity"/>
    <property type="evidence" value="ECO:0007669"/>
    <property type="project" value="TreeGrafter"/>
</dbReference>
<keyword evidence="6" id="KW-0106">Calcium</keyword>
<evidence type="ECO:0000256" key="3">
    <source>
        <dbReference type="ARBA" id="ARBA00022448"/>
    </source>
</evidence>
<sequence>MALRRDLTKRLFIFQYRASSPIATVDHSRPSIVRPNASNYNLHREYMTSPDAGERGFFRRFFQRRGINLASSSAKLPEFLNLPVGDKLIEKLKGMSVGGDRIRRGELAPKPTTEMRVGAWSDCERIVGLTVEDARRILRVSLMEKLKAKLREFPSHTVSYVEFVRICVDCCENEAQGLEFAKLLDQSGNVIVLGKVVLLRPEQVVRSVETVLSESIPMPNDPRKERLEEMEKQKAQIDKKAQALVKRELYCGLGLLLAQTLVCMRLTFWELSWDVMEPICFFVTSLHFALAYAFFLRTSKEPSFEGYFQRRFKAKQRKLMKLHDFDVDKFNRLRSAFYPFMNCRRCVPAVGSEYLTSFSGGDEEVFRAL</sequence>
<dbReference type="EMBL" id="BSYO01000013">
    <property type="protein sequence ID" value="GMH13876.1"/>
    <property type="molecule type" value="Genomic_DNA"/>
</dbReference>
<evidence type="ECO:0000256" key="10">
    <source>
        <dbReference type="SAM" id="Phobius"/>
    </source>
</evidence>
<organism evidence="12 13">
    <name type="scientific">Nepenthes gracilis</name>
    <name type="common">Slender pitcher plant</name>
    <dbReference type="NCBI Taxonomy" id="150966"/>
    <lineage>
        <taxon>Eukaryota</taxon>
        <taxon>Viridiplantae</taxon>
        <taxon>Streptophyta</taxon>
        <taxon>Embryophyta</taxon>
        <taxon>Tracheophyta</taxon>
        <taxon>Spermatophyta</taxon>
        <taxon>Magnoliopsida</taxon>
        <taxon>eudicotyledons</taxon>
        <taxon>Gunneridae</taxon>
        <taxon>Pentapetalae</taxon>
        <taxon>Caryophyllales</taxon>
        <taxon>Nepenthaceae</taxon>
        <taxon>Nepenthes</taxon>
    </lineage>
</organism>
<dbReference type="GO" id="GO:0036444">
    <property type="term" value="P:calcium import into the mitochondrion"/>
    <property type="evidence" value="ECO:0007669"/>
    <property type="project" value="TreeGrafter"/>
</dbReference>
<keyword evidence="7 10" id="KW-1133">Transmembrane helix</keyword>
<dbReference type="GO" id="GO:0051560">
    <property type="term" value="P:mitochondrial calcium ion homeostasis"/>
    <property type="evidence" value="ECO:0007669"/>
    <property type="project" value="InterPro"/>
</dbReference>
<keyword evidence="3" id="KW-0813">Transport</keyword>
<reference evidence="12" key="1">
    <citation type="submission" date="2023-05" db="EMBL/GenBank/DDBJ databases">
        <title>Nepenthes gracilis genome sequencing.</title>
        <authorList>
            <person name="Fukushima K."/>
        </authorList>
    </citation>
    <scope>NUCLEOTIDE SEQUENCE</scope>
    <source>
        <strain evidence="12">SING2019-196</strain>
    </source>
</reference>